<evidence type="ECO:0000313" key="1">
    <source>
        <dbReference type="EMBL" id="CAG6494370.1"/>
    </source>
</evidence>
<accession>A0A8D8G4P4</accession>
<dbReference type="AlphaFoldDB" id="A0A8D8G4P4"/>
<sequence length="127" mass="14680">MTMRPFQRFCSRTDSRRVKKSLLQIIRQTNQSVRSENRKITRTNNLIGFPANACRAKTSNCQISTMIVPVPLPLQSNARTHFKSKKKKRAVKLCHRRRSVVMDTNATLKRLLWVARVENLSKNGPFA</sequence>
<dbReference type="EMBL" id="HBUE01125127">
    <property type="protein sequence ID" value="CAG6494371.1"/>
    <property type="molecule type" value="Transcribed_RNA"/>
</dbReference>
<protein>
    <submittedName>
        <fullName evidence="1">(northern house mosquito) hypothetical protein</fullName>
    </submittedName>
</protein>
<organism evidence="1">
    <name type="scientific">Culex pipiens</name>
    <name type="common">House mosquito</name>
    <dbReference type="NCBI Taxonomy" id="7175"/>
    <lineage>
        <taxon>Eukaryota</taxon>
        <taxon>Metazoa</taxon>
        <taxon>Ecdysozoa</taxon>
        <taxon>Arthropoda</taxon>
        <taxon>Hexapoda</taxon>
        <taxon>Insecta</taxon>
        <taxon>Pterygota</taxon>
        <taxon>Neoptera</taxon>
        <taxon>Endopterygota</taxon>
        <taxon>Diptera</taxon>
        <taxon>Nematocera</taxon>
        <taxon>Culicoidea</taxon>
        <taxon>Culicidae</taxon>
        <taxon>Culicinae</taxon>
        <taxon>Culicini</taxon>
        <taxon>Culex</taxon>
        <taxon>Culex</taxon>
    </lineage>
</organism>
<name>A0A8D8G4P4_CULPI</name>
<reference evidence="1" key="1">
    <citation type="submission" date="2021-05" db="EMBL/GenBank/DDBJ databases">
        <authorList>
            <person name="Alioto T."/>
            <person name="Alioto T."/>
            <person name="Gomez Garrido J."/>
        </authorList>
    </citation>
    <scope>NUCLEOTIDE SEQUENCE</scope>
</reference>
<dbReference type="EMBL" id="HBUE01125123">
    <property type="protein sequence ID" value="CAG6494370.1"/>
    <property type="molecule type" value="Transcribed_RNA"/>
</dbReference>
<proteinExistence type="predicted"/>